<dbReference type="InParanoid" id="X1W3P8"/>
<feature type="transmembrane region" description="Helical" evidence="11">
    <location>
        <begin position="418"/>
        <end position="438"/>
    </location>
</feature>
<dbReference type="RefSeq" id="XP_001470819.2">
    <property type="nucleotide sequence ID" value="XM_001470769.2"/>
</dbReference>
<dbReference type="Proteomes" id="UP000009168">
    <property type="component" value="Unassembled WGS sequence"/>
</dbReference>
<evidence type="ECO:0000256" key="6">
    <source>
        <dbReference type="ARBA" id="ARBA00022679"/>
    </source>
</evidence>
<feature type="transmembrane region" description="Helical" evidence="11">
    <location>
        <begin position="193"/>
        <end position="214"/>
    </location>
</feature>
<keyword evidence="9 11" id="KW-1133">Transmembrane helix</keyword>
<dbReference type="GO" id="GO:0000009">
    <property type="term" value="F:alpha-1,6-mannosyltransferase activity"/>
    <property type="evidence" value="ECO:0007669"/>
    <property type="project" value="InterPro"/>
</dbReference>
<dbReference type="EMBL" id="GG662693">
    <property type="protein sequence ID" value="EDK31691.2"/>
    <property type="molecule type" value="Genomic_DNA"/>
</dbReference>
<dbReference type="AlphaFoldDB" id="X1W3P8"/>
<dbReference type="OrthoDB" id="10252502at2759"/>
<dbReference type="FunCoup" id="X1W3P8">
    <property type="interactions" value="124"/>
</dbReference>
<feature type="transmembrane region" description="Helical" evidence="11">
    <location>
        <begin position="366"/>
        <end position="382"/>
    </location>
</feature>
<feature type="transmembrane region" description="Helical" evidence="11">
    <location>
        <begin position="251"/>
        <end position="271"/>
    </location>
</feature>
<keyword evidence="10 11" id="KW-0472">Membrane</keyword>
<dbReference type="InterPro" id="IPR007315">
    <property type="entry name" value="PIG-V/Gpi18"/>
</dbReference>
<organism evidence="12 13">
    <name type="scientific">Tetrahymena thermophila (strain SB210)</name>
    <dbReference type="NCBI Taxonomy" id="312017"/>
    <lineage>
        <taxon>Eukaryota</taxon>
        <taxon>Sar</taxon>
        <taxon>Alveolata</taxon>
        <taxon>Ciliophora</taxon>
        <taxon>Intramacronucleata</taxon>
        <taxon>Oligohymenophorea</taxon>
        <taxon>Hymenostomatida</taxon>
        <taxon>Tetrahymenina</taxon>
        <taxon>Tetrahymenidae</taxon>
        <taxon>Tetrahymena</taxon>
    </lineage>
</organism>
<dbReference type="STRING" id="312017.X1W3P8"/>
<feature type="transmembrane region" description="Helical" evidence="11">
    <location>
        <begin position="140"/>
        <end position="159"/>
    </location>
</feature>
<keyword evidence="8 11" id="KW-0256">Endoplasmic reticulum</keyword>
<feature type="transmembrane region" description="Helical" evidence="11">
    <location>
        <begin position="220"/>
        <end position="239"/>
    </location>
</feature>
<reference evidence="13" key="1">
    <citation type="journal article" date="2006" name="PLoS Biol.">
        <title>Macronuclear genome sequence of the ciliate Tetrahymena thermophila, a model eukaryote.</title>
        <authorList>
            <person name="Eisen J.A."/>
            <person name="Coyne R.S."/>
            <person name="Wu M."/>
            <person name="Wu D."/>
            <person name="Thiagarajan M."/>
            <person name="Wortman J.R."/>
            <person name="Badger J.H."/>
            <person name="Ren Q."/>
            <person name="Amedeo P."/>
            <person name="Jones K.M."/>
            <person name="Tallon L.J."/>
            <person name="Delcher A.L."/>
            <person name="Salzberg S.L."/>
            <person name="Silva J.C."/>
            <person name="Haas B.J."/>
            <person name="Majoros W.H."/>
            <person name="Farzad M."/>
            <person name="Carlton J.M."/>
            <person name="Smith R.K. Jr."/>
            <person name="Garg J."/>
            <person name="Pearlman R.E."/>
            <person name="Karrer K.M."/>
            <person name="Sun L."/>
            <person name="Manning G."/>
            <person name="Elde N.C."/>
            <person name="Turkewitz A.P."/>
            <person name="Asai D.J."/>
            <person name="Wilkes D.E."/>
            <person name="Wang Y."/>
            <person name="Cai H."/>
            <person name="Collins K."/>
            <person name="Stewart B.A."/>
            <person name="Lee S.R."/>
            <person name="Wilamowska K."/>
            <person name="Weinberg Z."/>
            <person name="Ruzzo W.L."/>
            <person name="Wloga D."/>
            <person name="Gaertig J."/>
            <person name="Frankel J."/>
            <person name="Tsao C.-C."/>
            <person name="Gorovsky M.A."/>
            <person name="Keeling P.J."/>
            <person name="Waller R.F."/>
            <person name="Patron N.J."/>
            <person name="Cherry J.M."/>
            <person name="Stover N.A."/>
            <person name="Krieger C.J."/>
            <person name="del Toro C."/>
            <person name="Ryder H.F."/>
            <person name="Williamson S.C."/>
            <person name="Barbeau R.A."/>
            <person name="Hamilton E.P."/>
            <person name="Orias E."/>
        </authorList>
    </citation>
    <scope>NUCLEOTIDE SEQUENCE [LARGE SCALE GENOMIC DNA]</scope>
    <source>
        <strain evidence="13">SB210</strain>
    </source>
</reference>
<name>X1W3P8_TETTS</name>
<comment type="pathway">
    <text evidence="2 11">Glycolipid biosynthesis; glycosylphosphatidylinositol-anchor biosynthesis.</text>
</comment>
<evidence type="ECO:0000256" key="2">
    <source>
        <dbReference type="ARBA" id="ARBA00004687"/>
    </source>
</evidence>
<dbReference type="GO" id="GO:0006506">
    <property type="term" value="P:GPI anchor biosynthetic process"/>
    <property type="evidence" value="ECO:0007669"/>
    <property type="project" value="UniProtKB-UniPathway"/>
</dbReference>
<feature type="transmembrane region" description="Helical" evidence="11">
    <location>
        <begin position="103"/>
        <end position="128"/>
    </location>
</feature>
<evidence type="ECO:0000256" key="4">
    <source>
        <dbReference type="ARBA" id="ARBA00022502"/>
    </source>
</evidence>
<evidence type="ECO:0000256" key="8">
    <source>
        <dbReference type="ARBA" id="ARBA00022824"/>
    </source>
</evidence>
<evidence type="ECO:0000313" key="12">
    <source>
        <dbReference type="EMBL" id="EDK31691.2"/>
    </source>
</evidence>
<dbReference type="GO" id="GO:0005789">
    <property type="term" value="C:endoplasmic reticulum membrane"/>
    <property type="evidence" value="ECO:0007669"/>
    <property type="project" value="UniProtKB-SubCell"/>
</dbReference>
<evidence type="ECO:0000256" key="10">
    <source>
        <dbReference type="ARBA" id="ARBA00023136"/>
    </source>
</evidence>
<feature type="transmembrane region" description="Helical" evidence="11">
    <location>
        <begin position="325"/>
        <end position="345"/>
    </location>
</feature>
<evidence type="ECO:0000256" key="3">
    <source>
        <dbReference type="ARBA" id="ARBA00008698"/>
    </source>
</evidence>
<evidence type="ECO:0000256" key="1">
    <source>
        <dbReference type="ARBA" id="ARBA00004477"/>
    </source>
</evidence>
<gene>
    <name evidence="12" type="ORF">TTHERM_00190659</name>
</gene>
<dbReference type="GeneID" id="24442521"/>
<dbReference type="Pfam" id="PF04188">
    <property type="entry name" value="Mannosyl_trans2"/>
    <property type="match status" value="1"/>
</dbReference>
<evidence type="ECO:0000256" key="9">
    <source>
        <dbReference type="ARBA" id="ARBA00022989"/>
    </source>
</evidence>
<accession>X1W3P8</accession>
<protein>
    <recommendedName>
        <fullName evidence="11">GPI mannosyltransferase 2</fullName>
        <ecNumber evidence="11">2.4.1.-</ecNumber>
    </recommendedName>
</protein>
<comment type="function">
    <text evidence="11">Mannosyltransferase involved in glycosylphosphatidylinositol-anchor biosynthesis.</text>
</comment>
<keyword evidence="5 11" id="KW-0328">Glycosyltransferase</keyword>
<dbReference type="PANTHER" id="PTHR12468">
    <property type="entry name" value="GPI MANNOSYLTRANSFERASE 2"/>
    <property type="match status" value="1"/>
</dbReference>
<dbReference type="KEGG" id="tet:TTHERM_00190659"/>
<evidence type="ECO:0000256" key="11">
    <source>
        <dbReference type="RuleBase" id="RU363112"/>
    </source>
</evidence>
<dbReference type="EC" id="2.4.1.-" evidence="11"/>
<sequence>MKSKTQLILTSITIKILLYVSQYFVDYLFEDYDKSTELFEQEGTHSIIVELLKFTARWDSHFFIKIAFKGYEYEKKHAFLETYPKFLKLISYISQKMFNLDNFASILLAGFISNLILNALSTVLLYNITRLKFPNMSDKFCYAVIILFQFTPSSAFFNAVYSESLFTFVIFLYLFLFYRKYQTIPKNQKGTHLFTSITNYSFSLLPSIVLTFSVSVRSNGMIWVVVVGYPILEAFILNLINSAKGKFDFKVLFNTIFWGLLNIFLCLTPYIRVLISAGSVYCQPAYFEENPPWCKGILPNIYNYIQDKHWKVGFLTYYTLNRTFYIIWGLYTFILLFSYIIKYLYSLRQKPETLSIFSGFDMESQMLYTIILFFISVFFAHVQSSTRFFSSDPSLYWFLADILFNHENKSKTNTISKILTIAYLVHFNIAGFFLYSNFYTWT</sequence>
<keyword evidence="6 11" id="KW-0808">Transferase</keyword>
<comment type="subcellular location">
    <subcellularLocation>
        <location evidence="1 11">Endoplasmic reticulum membrane</location>
        <topology evidence="1 11">Multi-pass membrane protein</topology>
    </subcellularLocation>
</comment>
<dbReference type="PANTHER" id="PTHR12468:SF2">
    <property type="entry name" value="GPI MANNOSYLTRANSFERASE 2"/>
    <property type="match status" value="1"/>
</dbReference>
<dbReference type="UniPathway" id="UPA00196"/>
<proteinExistence type="inferred from homology"/>
<evidence type="ECO:0000313" key="13">
    <source>
        <dbReference type="Proteomes" id="UP000009168"/>
    </source>
</evidence>
<keyword evidence="13" id="KW-1185">Reference proteome</keyword>
<comment type="similarity">
    <text evidence="3 11">Belongs to the PIGV family.</text>
</comment>
<dbReference type="GO" id="GO:0004376">
    <property type="term" value="F:GPI mannosyltransferase activity"/>
    <property type="evidence" value="ECO:0007669"/>
    <property type="project" value="InterPro"/>
</dbReference>
<evidence type="ECO:0000256" key="7">
    <source>
        <dbReference type="ARBA" id="ARBA00022692"/>
    </source>
</evidence>
<keyword evidence="4 11" id="KW-0337">GPI-anchor biosynthesis</keyword>
<evidence type="ECO:0000256" key="5">
    <source>
        <dbReference type="ARBA" id="ARBA00022676"/>
    </source>
</evidence>
<feature type="transmembrane region" description="Helical" evidence="11">
    <location>
        <begin position="7"/>
        <end position="25"/>
    </location>
</feature>
<keyword evidence="7 11" id="KW-0812">Transmembrane</keyword>
<dbReference type="GO" id="GO:0031501">
    <property type="term" value="C:mannosyltransferase complex"/>
    <property type="evidence" value="ECO:0007669"/>
    <property type="project" value="TreeGrafter"/>
</dbReference>
<feature type="transmembrane region" description="Helical" evidence="11">
    <location>
        <begin position="165"/>
        <end position="181"/>
    </location>
</feature>